<dbReference type="EMBL" id="AEXN01000011">
    <property type="protein sequence ID" value="EGC84295.1"/>
    <property type="molecule type" value="Genomic_DNA"/>
</dbReference>
<dbReference type="InterPro" id="IPR012337">
    <property type="entry name" value="RNaseH-like_sf"/>
</dbReference>
<feature type="domain" description="YprB ribonuclease H-like" evidence="1">
    <location>
        <begin position="18"/>
        <end position="176"/>
    </location>
</feature>
<evidence type="ECO:0000313" key="3">
    <source>
        <dbReference type="Proteomes" id="UP000005277"/>
    </source>
</evidence>
<dbReference type="Proteomes" id="UP000005277">
    <property type="component" value="Unassembled WGS sequence"/>
</dbReference>
<dbReference type="RefSeq" id="WP_004816406.1">
    <property type="nucleotide sequence ID" value="NZ_AEXN01000011.1"/>
</dbReference>
<dbReference type="InterPro" id="IPR036397">
    <property type="entry name" value="RNaseH_sf"/>
</dbReference>
<protein>
    <submittedName>
        <fullName evidence="2">Conserved domain protein</fullName>
    </submittedName>
</protein>
<proteinExistence type="predicted"/>
<gene>
    <name evidence="2" type="ORF">HMPREF9246_0624</name>
</gene>
<dbReference type="InterPro" id="IPR038720">
    <property type="entry name" value="YprB_RNase_H-like_dom"/>
</dbReference>
<reference evidence="2 3" key="1">
    <citation type="submission" date="2011-01" db="EMBL/GenBank/DDBJ databases">
        <authorList>
            <person name="Durkin A.S."/>
            <person name="Madupu R."/>
            <person name="Torralba M."/>
            <person name="Gillis M."/>
            <person name="Methe B."/>
            <person name="Sutton G."/>
            <person name="Nelson K.E."/>
        </authorList>
    </citation>
    <scope>NUCLEOTIDE SEQUENCE [LARGE SCALE GENOMIC DNA]</scope>
    <source>
        <strain evidence="2 3">ACS-025-V-Sch4</strain>
    </source>
</reference>
<comment type="caution">
    <text evidence="2">The sequence shown here is derived from an EMBL/GenBank/DDBJ whole genome shotgun (WGS) entry which is preliminary data.</text>
</comment>
<evidence type="ECO:0000313" key="2">
    <source>
        <dbReference type="EMBL" id="EGC84295.1"/>
    </source>
</evidence>
<dbReference type="OrthoDB" id="9790530at2"/>
<sequence length="303" mass="35615">MLCVRYPFNGKNLKKDECILDIETTGLDPNTDSLVVLGLIYFNKDKFYIDQYFAKNDKEEIRLLKIYKEKIKSRKLITYNGDVFDLPFLNIRLIKNDQEAVFPENKDIYKIIKSKRKLIEFNSMKLIDIEKRFGIERNDPSRYKVISKLTDEIKNRNNPWPILIHNKNDLISTEAISNIKEVIDDKLSFKVNNYKIHLDSAYINKDIANIEFKSNLNLDDSFFQGYNYNFRIKNKSIILKLIVLYGKLSKDASGFVAVNKFNVENKGYYKINNNLISIMENGIFSVENILNIMKFLIKKNLDL</sequence>
<dbReference type="AlphaFoldDB" id="F0GZE2"/>
<dbReference type="SUPFAM" id="SSF53098">
    <property type="entry name" value="Ribonuclease H-like"/>
    <property type="match status" value="1"/>
</dbReference>
<keyword evidence="3" id="KW-1185">Reference proteome</keyword>
<accession>F0GZE2</accession>
<dbReference type="PANTHER" id="PTHR38462">
    <property type="entry name" value="EXONUCLEASE-LIKE PROTEIN"/>
    <property type="match status" value="1"/>
</dbReference>
<dbReference type="GO" id="GO:0003676">
    <property type="term" value="F:nucleic acid binding"/>
    <property type="evidence" value="ECO:0007669"/>
    <property type="project" value="InterPro"/>
</dbReference>
<organism evidence="2 3">
    <name type="scientific">Anaerococcus hydrogenalis ACS-025-V-Sch4</name>
    <dbReference type="NCBI Taxonomy" id="879306"/>
    <lineage>
        <taxon>Bacteria</taxon>
        <taxon>Bacillati</taxon>
        <taxon>Bacillota</taxon>
        <taxon>Tissierellia</taxon>
        <taxon>Tissierellales</taxon>
        <taxon>Peptoniphilaceae</taxon>
        <taxon>Anaerococcus</taxon>
    </lineage>
</organism>
<dbReference type="Gene3D" id="3.30.420.10">
    <property type="entry name" value="Ribonuclease H-like superfamily/Ribonuclease H"/>
    <property type="match status" value="1"/>
</dbReference>
<dbReference type="PANTHER" id="PTHR38462:SF1">
    <property type="entry name" value="YPRB RIBONUCLEASE H-LIKE DOMAIN-CONTAINING PROTEIN"/>
    <property type="match status" value="1"/>
</dbReference>
<evidence type="ECO:0000259" key="1">
    <source>
        <dbReference type="Pfam" id="PF13482"/>
    </source>
</evidence>
<name>F0GZE2_9FIRM</name>
<dbReference type="Pfam" id="PF13482">
    <property type="entry name" value="RNase_H_2"/>
    <property type="match status" value="1"/>
</dbReference>